<gene>
    <name evidence="2" type="ORF">NDU88_002179</name>
</gene>
<accession>A0AAV7MPT0</accession>
<keyword evidence="3" id="KW-1185">Reference proteome</keyword>
<name>A0AAV7MPT0_PLEWA</name>
<proteinExistence type="predicted"/>
<reference evidence="2" key="1">
    <citation type="journal article" date="2022" name="bioRxiv">
        <title>Sequencing and chromosome-scale assembly of the giantPleurodeles waltlgenome.</title>
        <authorList>
            <person name="Brown T."/>
            <person name="Elewa A."/>
            <person name="Iarovenko S."/>
            <person name="Subramanian E."/>
            <person name="Araus A.J."/>
            <person name="Petzold A."/>
            <person name="Susuki M."/>
            <person name="Suzuki K.-i.T."/>
            <person name="Hayashi T."/>
            <person name="Toyoda A."/>
            <person name="Oliveira C."/>
            <person name="Osipova E."/>
            <person name="Leigh N.D."/>
            <person name="Simon A."/>
            <person name="Yun M.H."/>
        </authorList>
    </citation>
    <scope>NUCLEOTIDE SEQUENCE</scope>
    <source>
        <strain evidence="2">20211129_DDA</strain>
        <tissue evidence="2">Liver</tissue>
    </source>
</reference>
<evidence type="ECO:0000313" key="3">
    <source>
        <dbReference type="Proteomes" id="UP001066276"/>
    </source>
</evidence>
<feature type="region of interest" description="Disordered" evidence="1">
    <location>
        <begin position="33"/>
        <end position="72"/>
    </location>
</feature>
<feature type="region of interest" description="Disordered" evidence="1">
    <location>
        <begin position="100"/>
        <end position="119"/>
    </location>
</feature>
<dbReference type="EMBL" id="JANPWB010000013">
    <property type="protein sequence ID" value="KAJ1104770.1"/>
    <property type="molecule type" value="Genomic_DNA"/>
</dbReference>
<protein>
    <submittedName>
        <fullName evidence="2">Uncharacterized protein</fullName>
    </submittedName>
</protein>
<evidence type="ECO:0000313" key="2">
    <source>
        <dbReference type="EMBL" id="KAJ1104770.1"/>
    </source>
</evidence>
<evidence type="ECO:0000256" key="1">
    <source>
        <dbReference type="SAM" id="MobiDB-lite"/>
    </source>
</evidence>
<feature type="region of interest" description="Disordered" evidence="1">
    <location>
        <begin position="1"/>
        <end position="21"/>
    </location>
</feature>
<dbReference type="Proteomes" id="UP001066276">
    <property type="component" value="Chromosome 9"/>
</dbReference>
<dbReference type="AlphaFoldDB" id="A0AAV7MPT0"/>
<sequence>MPTRPRPVVRPLSKSSSAPRPNMWVMLPAWSASDHPRTASRLTGAEGKSVRCRSDLQAQTPLSARAGPREESVHSVYTSVLAPGGGSLCITRCHISGRTSCERRGARARPHASRAAGHR</sequence>
<comment type="caution">
    <text evidence="2">The sequence shown here is derived from an EMBL/GenBank/DDBJ whole genome shotgun (WGS) entry which is preliminary data.</text>
</comment>
<feature type="compositionally biased region" description="Basic residues" evidence="1">
    <location>
        <begin position="106"/>
        <end position="119"/>
    </location>
</feature>
<organism evidence="2 3">
    <name type="scientific">Pleurodeles waltl</name>
    <name type="common">Iberian ribbed newt</name>
    <dbReference type="NCBI Taxonomy" id="8319"/>
    <lineage>
        <taxon>Eukaryota</taxon>
        <taxon>Metazoa</taxon>
        <taxon>Chordata</taxon>
        <taxon>Craniata</taxon>
        <taxon>Vertebrata</taxon>
        <taxon>Euteleostomi</taxon>
        <taxon>Amphibia</taxon>
        <taxon>Batrachia</taxon>
        <taxon>Caudata</taxon>
        <taxon>Salamandroidea</taxon>
        <taxon>Salamandridae</taxon>
        <taxon>Pleurodelinae</taxon>
        <taxon>Pleurodeles</taxon>
    </lineage>
</organism>